<protein>
    <recommendedName>
        <fullName evidence="8">Damage-control phosphatase ARMT1-like metal-binding domain-containing protein</fullName>
    </recommendedName>
</protein>
<dbReference type="AlphaFoldDB" id="X1GCX0"/>
<evidence type="ECO:0000256" key="6">
    <source>
        <dbReference type="ARBA" id="ARBA00023211"/>
    </source>
</evidence>
<keyword evidence="6" id="KW-0464">Manganese</keyword>
<evidence type="ECO:0000256" key="7">
    <source>
        <dbReference type="ARBA" id="ARBA00048809"/>
    </source>
</evidence>
<organism evidence="9">
    <name type="scientific">marine sediment metagenome</name>
    <dbReference type="NCBI Taxonomy" id="412755"/>
    <lineage>
        <taxon>unclassified sequences</taxon>
        <taxon>metagenomes</taxon>
        <taxon>ecological metagenomes</taxon>
    </lineage>
</organism>
<comment type="caution">
    <text evidence="9">The sequence shown here is derived from an EMBL/GenBank/DDBJ whole genome shotgun (WGS) entry which is preliminary data.</text>
</comment>
<evidence type="ECO:0000256" key="5">
    <source>
        <dbReference type="ARBA" id="ARBA00022801"/>
    </source>
</evidence>
<dbReference type="SUPFAM" id="SSF111321">
    <property type="entry name" value="AF1104-like"/>
    <property type="match status" value="1"/>
</dbReference>
<keyword evidence="5" id="KW-0378">Hydrolase</keyword>
<dbReference type="PANTHER" id="PTHR12260:SF6">
    <property type="entry name" value="DAMAGE-CONTROL PHOSPHATASE ARMT1"/>
    <property type="match status" value="1"/>
</dbReference>
<sequence length="123" mass="14222">GKKASILISAARLKISEHFFWNSPLMFPDLTQELYGNFSGSDLVLLKGDANYRRLLSDRRWDHTISMNDITGYFPAPFAVLRTLKSELAVDLTLEQVRRLEEEDPEWLVNGKRGMIRFVDKSF</sequence>
<comment type="similarity">
    <text evidence="3">Belongs to the damage-control phosphatase family. Sugar phosphate phosphatase III subfamily.</text>
</comment>
<keyword evidence="4" id="KW-0479">Metal-binding</keyword>
<dbReference type="PANTHER" id="PTHR12260">
    <property type="entry name" value="DAMAGE-CONTROL PHOSPHATASE ARMT1"/>
    <property type="match status" value="1"/>
</dbReference>
<evidence type="ECO:0000256" key="1">
    <source>
        <dbReference type="ARBA" id="ARBA00001326"/>
    </source>
</evidence>
<dbReference type="EMBL" id="BARU01008549">
    <property type="protein sequence ID" value="GAH42660.1"/>
    <property type="molecule type" value="Genomic_DNA"/>
</dbReference>
<dbReference type="GO" id="GO:0005634">
    <property type="term" value="C:nucleus"/>
    <property type="evidence" value="ECO:0007669"/>
    <property type="project" value="TreeGrafter"/>
</dbReference>
<dbReference type="GO" id="GO:0006974">
    <property type="term" value="P:DNA damage response"/>
    <property type="evidence" value="ECO:0007669"/>
    <property type="project" value="TreeGrafter"/>
</dbReference>
<evidence type="ECO:0000256" key="2">
    <source>
        <dbReference type="ARBA" id="ARBA00001936"/>
    </source>
</evidence>
<comment type="catalytic activity">
    <reaction evidence="1">
        <text>beta-D-fructose 1-phosphate + H2O = D-fructose + phosphate</text>
        <dbReference type="Rhea" id="RHEA:35603"/>
        <dbReference type="ChEBI" id="CHEBI:15377"/>
        <dbReference type="ChEBI" id="CHEBI:37721"/>
        <dbReference type="ChEBI" id="CHEBI:43474"/>
        <dbReference type="ChEBI" id="CHEBI:138881"/>
    </reaction>
</comment>
<name>X1GCX0_9ZZZZ</name>
<evidence type="ECO:0000259" key="8">
    <source>
        <dbReference type="Pfam" id="PF01937"/>
    </source>
</evidence>
<evidence type="ECO:0000256" key="3">
    <source>
        <dbReference type="ARBA" id="ARBA00009519"/>
    </source>
</evidence>
<dbReference type="InterPro" id="IPR039763">
    <property type="entry name" value="ARMT1"/>
</dbReference>
<comment type="catalytic activity">
    <reaction evidence="7">
        <text>beta-D-fructose 6-phosphate = dihydroxyacetone + D-glyceraldehyde 3-phosphate</text>
        <dbReference type="Rhea" id="RHEA:28002"/>
        <dbReference type="ChEBI" id="CHEBI:16016"/>
        <dbReference type="ChEBI" id="CHEBI:57634"/>
        <dbReference type="ChEBI" id="CHEBI:59776"/>
    </reaction>
</comment>
<dbReference type="Pfam" id="PF01937">
    <property type="entry name" value="ARMT1-like_dom"/>
    <property type="match status" value="1"/>
</dbReference>
<dbReference type="GO" id="GO:0016791">
    <property type="term" value="F:phosphatase activity"/>
    <property type="evidence" value="ECO:0007669"/>
    <property type="project" value="TreeGrafter"/>
</dbReference>
<feature type="non-terminal residue" evidence="9">
    <location>
        <position position="1"/>
    </location>
</feature>
<dbReference type="InterPro" id="IPR002791">
    <property type="entry name" value="ARMT1-like_metal-bd"/>
</dbReference>
<gene>
    <name evidence="9" type="ORF">S03H2_16697</name>
</gene>
<evidence type="ECO:0000313" key="9">
    <source>
        <dbReference type="EMBL" id="GAH42660.1"/>
    </source>
</evidence>
<dbReference type="GO" id="GO:0046872">
    <property type="term" value="F:metal ion binding"/>
    <property type="evidence" value="ECO:0007669"/>
    <property type="project" value="UniProtKB-KW"/>
</dbReference>
<reference evidence="9" key="1">
    <citation type="journal article" date="2014" name="Front. Microbiol.">
        <title>High frequency of phylogenetically diverse reductive dehalogenase-homologous genes in deep subseafloor sedimentary metagenomes.</title>
        <authorList>
            <person name="Kawai M."/>
            <person name="Futagami T."/>
            <person name="Toyoda A."/>
            <person name="Takaki Y."/>
            <person name="Nishi S."/>
            <person name="Hori S."/>
            <person name="Arai W."/>
            <person name="Tsubouchi T."/>
            <person name="Morono Y."/>
            <person name="Uchiyama I."/>
            <person name="Ito T."/>
            <person name="Fujiyama A."/>
            <person name="Inagaki F."/>
            <person name="Takami H."/>
        </authorList>
    </citation>
    <scope>NUCLEOTIDE SEQUENCE</scope>
    <source>
        <strain evidence="9">Expedition CK06-06</strain>
    </source>
</reference>
<dbReference type="InterPro" id="IPR036075">
    <property type="entry name" value="ARMT-1-like_metal-bd_sf"/>
</dbReference>
<accession>X1GCX0</accession>
<comment type="cofactor">
    <cofactor evidence="2">
        <name>Mn(2+)</name>
        <dbReference type="ChEBI" id="CHEBI:29035"/>
    </cofactor>
</comment>
<feature type="domain" description="Damage-control phosphatase ARMT1-like metal-binding" evidence="8">
    <location>
        <begin position="10"/>
        <end position="96"/>
    </location>
</feature>
<proteinExistence type="inferred from homology"/>
<evidence type="ECO:0000256" key="4">
    <source>
        <dbReference type="ARBA" id="ARBA00022723"/>
    </source>
</evidence>